<dbReference type="GO" id="GO:0046872">
    <property type="term" value="F:metal ion binding"/>
    <property type="evidence" value="ECO:0007669"/>
    <property type="project" value="InterPro"/>
</dbReference>
<dbReference type="KEGG" id="gur:Gura_2335"/>
<dbReference type="GO" id="GO:0005524">
    <property type="term" value="F:ATP binding"/>
    <property type="evidence" value="ECO:0007669"/>
    <property type="project" value="UniProtKB-UniRule"/>
</dbReference>
<dbReference type="PROSITE" id="PS50975">
    <property type="entry name" value="ATP_GRASP"/>
    <property type="match status" value="1"/>
</dbReference>
<name>A5G3Z6_GEOUR</name>
<dbReference type="OrthoDB" id="5372487at2"/>
<dbReference type="InterPro" id="IPR011761">
    <property type="entry name" value="ATP-grasp"/>
</dbReference>
<dbReference type="STRING" id="351605.Gura_2335"/>
<gene>
    <name evidence="3" type="ordered locus">Gura_2335</name>
</gene>
<dbReference type="Proteomes" id="UP000006695">
    <property type="component" value="Chromosome"/>
</dbReference>
<evidence type="ECO:0000313" key="4">
    <source>
        <dbReference type="Proteomes" id="UP000006695"/>
    </source>
</evidence>
<organism evidence="3 4">
    <name type="scientific">Geotalea uraniireducens (strain Rf4)</name>
    <name type="common">Geobacter uraniireducens</name>
    <dbReference type="NCBI Taxonomy" id="351605"/>
    <lineage>
        <taxon>Bacteria</taxon>
        <taxon>Pseudomonadati</taxon>
        <taxon>Thermodesulfobacteriota</taxon>
        <taxon>Desulfuromonadia</taxon>
        <taxon>Geobacterales</taxon>
        <taxon>Geobacteraceae</taxon>
        <taxon>Geotalea</taxon>
    </lineage>
</organism>
<keyword evidence="1" id="KW-0067">ATP-binding</keyword>
<proteinExistence type="predicted"/>
<dbReference type="HOGENOM" id="CLU_034084_0_0_7"/>
<evidence type="ECO:0000259" key="2">
    <source>
        <dbReference type="PROSITE" id="PS50975"/>
    </source>
</evidence>
<dbReference type="RefSeq" id="WP_011939207.1">
    <property type="nucleotide sequence ID" value="NC_009483.1"/>
</dbReference>
<protein>
    <recommendedName>
        <fullName evidence="2">ATP-grasp domain-containing protein</fullName>
    </recommendedName>
</protein>
<dbReference type="Gene3D" id="3.40.50.20">
    <property type="match status" value="1"/>
</dbReference>
<dbReference type="EMBL" id="CP000698">
    <property type="protein sequence ID" value="ABQ26514.1"/>
    <property type="molecule type" value="Genomic_DNA"/>
</dbReference>
<dbReference type="Pfam" id="PF15632">
    <property type="entry name" value="ATPgrasp_Ter"/>
    <property type="match status" value="1"/>
</dbReference>
<sequence length="404" mass="44454">MNILVTDGETRSALAVTRSLGRKGHTVFVCGREMNNISACSSFCRKAFLLPDPLANGTGYSAAIAEIALAENIDLIFPVTEQSVYALNRARNRLGSSVILACAPPEKMEAVSNKYTLFQSACRLGIAMPETVYVAGMEDFFRQRQRIADFPVVVKPAFSKIVEGERIISSGVMYANDQDELCRLYDTRAVLRYPSLIQELIVGEGTGLFTLFDGDRHLALFSHRRLLEKPPSGGVSVLSESVPLDDGMVEAARKLLAGVAWPGIAMVEFKRDIRDGTAKLMEINGRFWGSLQLAVSAGVDFPALCLDYYLDIKPSSLCCDYRVGHRLKWTFGLLDHLIIRLKSGRRMKAMLPPESPTIVQVARELLRGRSTGTTLDVYDPQDPNPFAAEARAYVGALLGLSPRK</sequence>
<evidence type="ECO:0000256" key="1">
    <source>
        <dbReference type="PROSITE-ProRule" id="PRU00409"/>
    </source>
</evidence>
<dbReference type="SUPFAM" id="SSF56059">
    <property type="entry name" value="Glutathione synthetase ATP-binding domain-like"/>
    <property type="match status" value="1"/>
</dbReference>
<keyword evidence="1" id="KW-0547">Nucleotide-binding</keyword>
<accession>A5G3Z6</accession>
<reference evidence="3 4" key="1">
    <citation type="submission" date="2007-05" db="EMBL/GenBank/DDBJ databases">
        <title>Complete sequence of Geobacter uraniireducens Rf4.</title>
        <authorList>
            <consortium name="US DOE Joint Genome Institute"/>
            <person name="Copeland A."/>
            <person name="Lucas S."/>
            <person name="Lapidus A."/>
            <person name="Barry K."/>
            <person name="Detter J.C."/>
            <person name="Glavina del Rio T."/>
            <person name="Hammon N."/>
            <person name="Israni S."/>
            <person name="Dalin E."/>
            <person name="Tice H."/>
            <person name="Pitluck S."/>
            <person name="Chertkov O."/>
            <person name="Brettin T."/>
            <person name="Bruce D."/>
            <person name="Han C."/>
            <person name="Schmutz J."/>
            <person name="Larimer F."/>
            <person name="Land M."/>
            <person name="Hauser L."/>
            <person name="Kyrpides N."/>
            <person name="Mikhailova N."/>
            <person name="Shelobolina E."/>
            <person name="Aklujkar M."/>
            <person name="Lovley D."/>
            <person name="Richardson P."/>
        </authorList>
    </citation>
    <scope>NUCLEOTIDE SEQUENCE [LARGE SCALE GENOMIC DNA]</scope>
    <source>
        <strain evidence="3 4">Rf4</strain>
    </source>
</reference>
<feature type="domain" description="ATP-grasp" evidence="2">
    <location>
        <begin position="118"/>
        <end position="310"/>
    </location>
</feature>
<keyword evidence="4" id="KW-1185">Reference proteome</keyword>
<evidence type="ECO:0000313" key="3">
    <source>
        <dbReference type="EMBL" id="ABQ26514.1"/>
    </source>
</evidence>
<dbReference type="Gene3D" id="3.30.470.20">
    <property type="entry name" value="ATP-grasp fold, B domain"/>
    <property type="match status" value="1"/>
</dbReference>
<dbReference type="AlphaFoldDB" id="A5G3Z6"/>